<evidence type="ECO:0000256" key="1">
    <source>
        <dbReference type="SAM" id="MobiDB-lite"/>
    </source>
</evidence>
<feature type="region of interest" description="Disordered" evidence="1">
    <location>
        <begin position="32"/>
        <end position="168"/>
    </location>
</feature>
<dbReference type="EMBL" id="KZ819637">
    <property type="protein sequence ID" value="PWN89695.1"/>
    <property type="molecule type" value="Genomic_DNA"/>
</dbReference>
<dbReference type="RefSeq" id="XP_025376893.1">
    <property type="nucleotide sequence ID" value="XM_025525192.1"/>
</dbReference>
<feature type="compositionally biased region" description="Low complexity" evidence="1">
    <location>
        <begin position="32"/>
        <end position="45"/>
    </location>
</feature>
<gene>
    <name evidence="2" type="ORF">FA10DRAFT_303001</name>
</gene>
<dbReference type="AlphaFoldDB" id="A0A316YPM5"/>
<dbReference type="Proteomes" id="UP000245768">
    <property type="component" value="Unassembled WGS sequence"/>
</dbReference>
<sequence length="359" mass="37573">MLAPTLKRCLHTTALLRQEGAAAAAAASASAATASRKSAPTASASELANALRRVVGGARPPRAAGGAKGPNRDGDRRASGARPRSEGDRRGAQNDRRGGGGNNNDRRGGGNNDRRGNSSGDRRGAQGQGQEQRRRRPSVLRDVRERSGGGGTQFERGATTPALDRPLPPIEALIPRTEWSASSSKGTVPFSRIPYTTPSELLGRPDLDALVASPASSSSLAASSSNSKRTRPLRNAERALRYHLSPRGNNTLGPLGAPTPIARPGAHTACATQATAAAADGDKSIKEQSRDERMRLLDETVGGDYSAQLAPSLLKDSDAARQPQLKTAADALASNAELNVASRAWTLDVVRRIISRPSK</sequence>
<reference evidence="2 3" key="1">
    <citation type="journal article" date="2018" name="Mol. Biol. Evol.">
        <title>Broad Genomic Sampling Reveals a Smut Pathogenic Ancestry of the Fungal Clade Ustilaginomycotina.</title>
        <authorList>
            <person name="Kijpornyongpan T."/>
            <person name="Mondo S.J."/>
            <person name="Barry K."/>
            <person name="Sandor L."/>
            <person name="Lee J."/>
            <person name="Lipzen A."/>
            <person name="Pangilinan J."/>
            <person name="LaButti K."/>
            <person name="Hainaut M."/>
            <person name="Henrissat B."/>
            <person name="Grigoriev I.V."/>
            <person name="Spatafora J.W."/>
            <person name="Aime M.C."/>
        </authorList>
    </citation>
    <scope>NUCLEOTIDE SEQUENCE [LARGE SCALE GENOMIC DNA]</scope>
    <source>
        <strain evidence="2 3">MCA 4198</strain>
    </source>
</reference>
<protein>
    <submittedName>
        <fullName evidence="2">Uncharacterized protein</fullName>
    </submittedName>
</protein>
<feature type="compositionally biased region" description="Basic and acidic residues" evidence="1">
    <location>
        <begin position="70"/>
        <end position="124"/>
    </location>
</feature>
<accession>A0A316YPM5</accession>
<dbReference type="GeneID" id="37047108"/>
<organism evidence="2 3">
    <name type="scientific">Acaromyces ingoldii</name>
    <dbReference type="NCBI Taxonomy" id="215250"/>
    <lineage>
        <taxon>Eukaryota</taxon>
        <taxon>Fungi</taxon>
        <taxon>Dikarya</taxon>
        <taxon>Basidiomycota</taxon>
        <taxon>Ustilaginomycotina</taxon>
        <taxon>Exobasidiomycetes</taxon>
        <taxon>Exobasidiales</taxon>
        <taxon>Cryptobasidiaceae</taxon>
        <taxon>Acaromyces</taxon>
    </lineage>
</organism>
<proteinExistence type="predicted"/>
<feature type="compositionally biased region" description="Low complexity" evidence="1">
    <location>
        <begin position="52"/>
        <end position="65"/>
    </location>
</feature>
<evidence type="ECO:0000313" key="2">
    <source>
        <dbReference type="EMBL" id="PWN89695.1"/>
    </source>
</evidence>
<dbReference type="InParanoid" id="A0A316YPM5"/>
<name>A0A316YPM5_9BASI</name>
<evidence type="ECO:0000313" key="3">
    <source>
        <dbReference type="Proteomes" id="UP000245768"/>
    </source>
</evidence>
<keyword evidence="3" id="KW-1185">Reference proteome</keyword>